<evidence type="ECO:0000313" key="1">
    <source>
        <dbReference type="EMBL" id="KAK0046772.1"/>
    </source>
</evidence>
<dbReference type="AlphaFoldDB" id="A0AAD8F016"/>
<gene>
    <name evidence="1" type="ORF">Bpfe_023796</name>
</gene>
<protein>
    <submittedName>
        <fullName evidence="1">Uncharacterized protein</fullName>
    </submittedName>
</protein>
<keyword evidence="2" id="KW-1185">Reference proteome</keyword>
<dbReference type="EMBL" id="JASAOG010000160">
    <property type="protein sequence ID" value="KAK0046772.1"/>
    <property type="molecule type" value="Genomic_DNA"/>
</dbReference>
<dbReference type="Proteomes" id="UP001233172">
    <property type="component" value="Unassembled WGS sequence"/>
</dbReference>
<reference evidence="1" key="1">
    <citation type="journal article" date="2023" name="PLoS Negl. Trop. Dis.">
        <title>A genome sequence for Biomphalaria pfeifferi, the major vector snail for the human-infecting parasite Schistosoma mansoni.</title>
        <authorList>
            <person name="Bu L."/>
            <person name="Lu L."/>
            <person name="Laidemitt M.R."/>
            <person name="Zhang S.M."/>
            <person name="Mutuku M."/>
            <person name="Mkoji G."/>
            <person name="Steinauer M."/>
            <person name="Loker E.S."/>
        </authorList>
    </citation>
    <scope>NUCLEOTIDE SEQUENCE</scope>
    <source>
        <strain evidence="1">KasaAsao</strain>
    </source>
</reference>
<evidence type="ECO:0000313" key="2">
    <source>
        <dbReference type="Proteomes" id="UP001233172"/>
    </source>
</evidence>
<organism evidence="1 2">
    <name type="scientific">Biomphalaria pfeifferi</name>
    <name type="common">Bloodfluke planorb</name>
    <name type="synonym">Freshwater snail</name>
    <dbReference type="NCBI Taxonomy" id="112525"/>
    <lineage>
        <taxon>Eukaryota</taxon>
        <taxon>Metazoa</taxon>
        <taxon>Spiralia</taxon>
        <taxon>Lophotrochozoa</taxon>
        <taxon>Mollusca</taxon>
        <taxon>Gastropoda</taxon>
        <taxon>Heterobranchia</taxon>
        <taxon>Euthyneura</taxon>
        <taxon>Panpulmonata</taxon>
        <taxon>Hygrophila</taxon>
        <taxon>Lymnaeoidea</taxon>
        <taxon>Planorbidae</taxon>
        <taxon>Biomphalaria</taxon>
    </lineage>
</organism>
<accession>A0AAD8F016</accession>
<sequence length="78" mass="8958">MADVEQDFTLDLRNAVKLEVLQGTNETISSTQLLYNNHNGQMSIATIENETQITVLKQRNDPHQHSVEEKVYLMMLNL</sequence>
<comment type="caution">
    <text evidence="1">The sequence shown here is derived from an EMBL/GenBank/DDBJ whole genome shotgun (WGS) entry which is preliminary data.</text>
</comment>
<proteinExistence type="predicted"/>
<reference evidence="1" key="2">
    <citation type="submission" date="2023-04" db="EMBL/GenBank/DDBJ databases">
        <authorList>
            <person name="Bu L."/>
            <person name="Lu L."/>
            <person name="Laidemitt M.R."/>
            <person name="Zhang S.M."/>
            <person name="Mutuku M."/>
            <person name="Mkoji G."/>
            <person name="Steinauer M."/>
            <person name="Loker E.S."/>
        </authorList>
    </citation>
    <scope>NUCLEOTIDE SEQUENCE</scope>
    <source>
        <strain evidence="1">KasaAsao</strain>
        <tissue evidence="1">Whole Snail</tissue>
    </source>
</reference>
<name>A0AAD8F016_BIOPF</name>